<feature type="region of interest" description="Disordered" evidence="1">
    <location>
        <begin position="139"/>
        <end position="198"/>
    </location>
</feature>
<accession>M5C632</accession>
<dbReference type="EMBL" id="CAOJ01013778">
    <property type="protein sequence ID" value="CCO34866.1"/>
    <property type="molecule type" value="Genomic_DNA"/>
</dbReference>
<comment type="caution">
    <text evidence="2">The sequence shown here is derived from an EMBL/GenBank/DDBJ whole genome shotgun (WGS) entry which is preliminary data.</text>
</comment>
<sequence length="198" mass="21084">MPTAKSSSSTARGGKARPRTSTNQASAASASSPKKRGGRKAVFQIISAGPRIEPARFAKVVGRRVLKLPKPTGRSKMHPLHRLALAVDKDINKANATYLLNDSINHDPYGDLHAEFERAKRDMTRLKLDFKRAPNFDVPLRDEDAQVDGNEGDLSGDVEDAGSAADPGLSAEEGAIVDEDSGEDAGEDTGVDAGEGRH</sequence>
<dbReference type="Proteomes" id="UP000012065">
    <property type="component" value="Unassembled WGS sequence"/>
</dbReference>
<organism evidence="2 3">
    <name type="scientific">Thanatephorus cucumeris (strain AG1-IB / isolate 7/3/14)</name>
    <name type="common">Lettuce bottom rot fungus</name>
    <name type="synonym">Rhizoctonia solani</name>
    <dbReference type="NCBI Taxonomy" id="1108050"/>
    <lineage>
        <taxon>Eukaryota</taxon>
        <taxon>Fungi</taxon>
        <taxon>Dikarya</taxon>
        <taxon>Basidiomycota</taxon>
        <taxon>Agaricomycotina</taxon>
        <taxon>Agaricomycetes</taxon>
        <taxon>Cantharellales</taxon>
        <taxon>Ceratobasidiaceae</taxon>
        <taxon>Rhizoctonia</taxon>
        <taxon>Rhizoctonia solani AG-1</taxon>
    </lineage>
</organism>
<protein>
    <submittedName>
        <fullName evidence="2">Uncharacterized protein</fullName>
    </submittedName>
</protein>
<evidence type="ECO:0000313" key="3">
    <source>
        <dbReference type="Proteomes" id="UP000012065"/>
    </source>
</evidence>
<feature type="region of interest" description="Disordered" evidence="1">
    <location>
        <begin position="1"/>
        <end position="39"/>
    </location>
</feature>
<feature type="compositionally biased region" description="Acidic residues" evidence="1">
    <location>
        <begin position="175"/>
        <end position="190"/>
    </location>
</feature>
<dbReference type="HOGENOM" id="CLU_1378986_0_0_1"/>
<proteinExistence type="predicted"/>
<feature type="compositionally biased region" description="Acidic residues" evidence="1">
    <location>
        <begin position="150"/>
        <end position="160"/>
    </location>
</feature>
<name>M5C632_THACB</name>
<evidence type="ECO:0000256" key="1">
    <source>
        <dbReference type="SAM" id="MobiDB-lite"/>
    </source>
</evidence>
<gene>
    <name evidence="2" type="ORF">BN14_08975</name>
</gene>
<reference evidence="2 3" key="1">
    <citation type="journal article" date="2013" name="J. Biotechnol.">
        <title>Establishment and interpretation of the genome sequence of the phytopathogenic fungus Rhizoctonia solani AG1-IB isolate 7/3/14.</title>
        <authorList>
            <person name="Wibberg D.W."/>
            <person name="Jelonek L.J."/>
            <person name="Rupp O.R."/>
            <person name="Hennig M.H."/>
            <person name="Eikmeyer F.E."/>
            <person name="Goesmann A.G."/>
            <person name="Hartmann A.H."/>
            <person name="Borriss R.B."/>
            <person name="Grosch R.G."/>
            <person name="Puehler A.P."/>
            <person name="Schlueter A.S."/>
        </authorList>
    </citation>
    <scope>NUCLEOTIDE SEQUENCE [LARGE SCALE GENOMIC DNA]</scope>
    <source>
        <strain evidence="3">AG1-IB / isolate 7/3/14</strain>
    </source>
</reference>
<dbReference type="AlphaFoldDB" id="M5C632"/>
<evidence type="ECO:0000313" key="2">
    <source>
        <dbReference type="EMBL" id="CCO34866.1"/>
    </source>
</evidence>
<feature type="compositionally biased region" description="Polar residues" evidence="1">
    <location>
        <begin position="1"/>
        <end position="11"/>
    </location>
</feature>